<evidence type="ECO:0000259" key="2">
    <source>
        <dbReference type="PROSITE" id="PS51724"/>
    </source>
</evidence>
<protein>
    <submittedName>
        <fullName evidence="3">DedD protein</fullName>
    </submittedName>
</protein>
<evidence type="ECO:0000256" key="1">
    <source>
        <dbReference type="SAM" id="MobiDB-lite"/>
    </source>
</evidence>
<dbReference type="PANTHER" id="PTHR38687:SF1">
    <property type="entry name" value="CELL DIVISION PROTEIN DEDD"/>
    <property type="match status" value="1"/>
</dbReference>
<reference evidence="3 4" key="1">
    <citation type="submission" date="2020-04" db="EMBL/GenBank/DDBJ databases">
        <title>Thalassotalea sp. M1531, isolated from the surface of marine red alga.</title>
        <authorList>
            <person name="Pang L."/>
            <person name="Lu D.-C."/>
        </authorList>
    </citation>
    <scope>NUCLEOTIDE SEQUENCE [LARGE SCALE GENOMIC DNA]</scope>
    <source>
        <strain evidence="3 4">M1531</strain>
    </source>
</reference>
<dbReference type="GO" id="GO:0030428">
    <property type="term" value="C:cell septum"/>
    <property type="evidence" value="ECO:0007669"/>
    <property type="project" value="TreeGrafter"/>
</dbReference>
<dbReference type="GO" id="GO:0032506">
    <property type="term" value="P:cytokinetic process"/>
    <property type="evidence" value="ECO:0007669"/>
    <property type="project" value="TreeGrafter"/>
</dbReference>
<organism evidence="3 4">
    <name type="scientific">Thalassotalea algicola</name>
    <dbReference type="NCBI Taxonomy" id="2716224"/>
    <lineage>
        <taxon>Bacteria</taxon>
        <taxon>Pseudomonadati</taxon>
        <taxon>Pseudomonadota</taxon>
        <taxon>Gammaproteobacteria</taxon>
        <taxon>Alteromonadales</taxon>
        <taxon>Colwelliaceae</taxon>
        <taxon>Thalassotalea</taxon>
    </lineage>
</organism>
<dbReference type="AlphaFoldDB" id="A0A7Y0LBV1"/>
<dbReference type="PANTHER" id="PTHR38687">
    <property type="entry name" value="CELL DIVISION PROTEIN DEDD-RELATED"/>
    <property type="match status" value="1"/>
</dbReference>
<evidence type="ECO:0000313" key="4">
    <source>
        <dbReference type="Proteomes" id="UP000568664"/>
    </source>
</evidence>
<gene>
    <name evidence="3" type="ORF">HII17_06765</name>
</gene>
<dbReference type="Gene3D" id="3.30.70.1070">
    <property type="entry name" value="Sporulation related repeat"/>
    <property type="match status" value="1"/>
</dbReference>
<feature type="domain" description="SPOR" evidence="2">
    <location>
        <begin position="130"/>
        <end position="209"/>
    </location>
</feature>
<dbReference type="RefSeq" id="WP_169074584.1">
    <property type="nucleotide sequence ID" value="NZ_JABBXH010000002.1"/>
</dbReference>
<dbReference type="InterPro" id="IPR007730">
    <property type="entry name" value="SPOR-like_dom"/>
</dbReference>
<dbReference type="EMBL" id="JABBXH010000002">
    <property type="protein sequence ID" value="NMP31257.1"/>
    <property type="molecule type" value="Genomic_DNA"/>
</dbReference>
<name>A0A7Y0LBV1_9GAMM</name>
<dbReference type="GO" id="GO:0042834">
    <property type="term" value="F:peptidoglycan binding"/>
    <property type="evidence" value="ECO:0007669"/>
    <property type="project" value="InterPro"/>
</dbReference>
<proteinExistence type="predicted"/>
<accession>A0A7Y0LBV1</accession>
<dbReference type="PROSITE" id="PS51724">
    <property type="entry name" value="SPOR"/>
    <property type="match status" value="1"/>
</dbReference>
<keyword evidence="4" id="KW-1185">Reference proteome</keyword>
<sequence>MSTPFQNRLVGTIIVAAAVVIFLPDILDGEKESYQADFEAIPQAPAFEGSKEHKKFPTEKLKEIPQQTLSDETAADDLLVAQNADKEKDANALAKATPQETENVTKEPAAKPAAQKVDSTKVNKTQPAVSKDKYAWVIHLGSFKHQKNVDELMRKLKKGGYTAFTQPIKTKKGALTKVIVGPNLHKSDLEKKLSELKALTKVQGRIARFKVTK</sequence>
<dbReference type="InterPro" id="IPR036680">
    <property type="entry name" value="SPOR-like_sf"/>
</dbReference>
<dbReference type="InterPro" id="IPR052521">
    <property type="entry name" value="Cell_div_SPOR-domain"/>
</dbReference>
<comment type="caution">
    <text evidence="3">The sequence shown here is derived from an EMBL/GenBank/DDBJ whole genome shotgun (WGS) entry which is preliminary data.</text>
</comment>
<evidence type="ECO:0000313" key="3">
    <source>
        <dbReference type="EMBL" id="NMP31257.1"/>
    </source>
</evidence>
<dbReference type="Pfam" id="PF05036">
    <property type="entry name" value="SPOR"/>
    <property type="match status" value="1"/>
</dbReference>
<dbReference type="Proteomes" id="UP000568664">
    <property type="component" value="Unassembled WGS sequence"/>
</dbReference>
<dbReference type="SUPFAM" id="SSF110997">
    <property type="entry name" value="Sporulation related repeat"/>
    <property type="match status" value="1"/>
</dbReference>
<feature type="region of interest" description="Disordered" evidence="1">
    <location>
        <begin position="93"/>
        <end position="125"/>
    </location>
</feature>
<dbReference type="GO" id="GO:0032153">
    <property type="term" value="C:cell division site"/>
    <property type="evidence" value="ECO:0007669"/>
    <property type="project" value="TreeGrafter"/>
</dbReference>